<dbReference type="EMBL" id="CP042913">
    <property type="protein sequence ID" value="QEG33768.1"/>
    <property type="molecule type" value="Genomic_DNA"/>
</dbReference>
<dbReference type="KEGG" id="bgok:Pr1d_10380"/>
<sequence length="37" mass="4149">MTMNILKEPISEAKYGPLNRGSLGPFVTYRPPSQEIL</sequence>
<reference evidence="1 2" key="1">
    <citation type="submission" date="2019-08" db="EMBL/GenBank/DDBJ databases">
        <title>Deep-cultivation of Planctomycetes and their phenomic and genomic characterization uncovers novel biology.</title>
        <authorList>
            <person name="Wiegand S."/>
            <person name="Jogler M."/>
            <person name="Boedeker C."/>
            <person name="Pinto D."/>
            <person name="Vollmers J."/>
            <person name="Rivas-Marin E."/>
            <person name="Kohn T."/>
            <person name="Peeters S.H."/>
            <person name="Heuer A."/>
            <person name="Rast P."/>
            <person name="Oberbeckmann S."/>
            <person name="Bunk B."/>
            <person name="Jeske O."/>
            <person name="Meyerdierks A."/>
            <person name="Storesund J.E."/>
            <person name="Kallscheuer N."/>
            <person name="Luecker S."/>
            <person name="Lage O.M."/>
            <person name="Pohl T."/>
            <person name="Merkel B.J."/>
            <person name="Hornburger P."/>
            <person name="Mueller R.-W."/>
            <person name="Bruemmer F."/>
            <person name="Labrenz M."/>
            <person name="Spormann A.M."/>
            <person name="Op den Camp H."/>
            <person name="Overmann J."/>
            <person name="Amann R."/>
            <person name="Jetten M.S.M."/>
            <person name="Mascher T."/>
            <person name="Medema M.H."/>
            <person name="Devos D.P."/>
            <person name="Kaster A.-K."/>
            <person name="Ovreas L."/>
            <person name="Rohde M."/>
            <person name="Galperin M.Y."/>
            <person name="Jogler C."/>
        </authorList>
    </citation>
    <scope>NUCLEOTIDE SEQUENCE [LARGE SCALE GENOMIC DNA]</scope>
    <source>
        <strain evidence="1 2">Pr1d</strain>
    </source>
</reference>
<dbReference type="Proteomes" id="UP000323917">
    <property type="component" value="Chromosome"/>
</dbReference>
<organism evidence="1 2">
    <name type="scientific">Bythopirellula goksoeyrii</name>
    <dbReference type="NCBI Taxonomy" id="1400387"/>
    <lineage>
        <taxon>Bacteria</taxon>
        <taxon>Pseudomonadati</taxon>
        <taxon>Planctomycetota</taxon>
        <taxon>Planctomycetia</taxon>
        <taxon>Pirellulales</taxon>
        <taxon>Lacipirellulaceae</taxon>
        <taxon>Bythopirellula</taxon>
    </lineage>
</organism>
<accession>A0A5B9Q408</accession>
<dbReference type="AlphaFoldDB" id="A0A5B9Q408"/>
<evidence type="ECO:0000313" key="1">
    <source>
        <dbReference type="EMBL" id="QEG33768.1"/>
    </source>
</evidence>
<proteinExistence type="predicted"/>
<gene>
    <name evidence="1" type="ORF">Pr1d_10380</name>
</gene>
<name>A0A5B9Q408_9BACT</name>
<keyword evidence="2" id="KW-1185">Reference proteome</keyword>
<protein>
    <submittedName>
        <fullName evidence="1">Uncharacterized protein</fullName>
    </submittedName>
</protein>
<evidence type="ECO:0000313" key="2">
    <source>
        <dbReference type="Proteomes" id="UP000323917"/>
    </source>
</evidence>